<dbReference type="SUPFAM" id="SSF51246">
    <property type="entry name" value="Rudiment single hybrid motif"/>
    <property type="match status" value="1"/>
</dbReference>
<dbReference type="CDD" id="cd06850">
    <property type="entry name" value="biotinyl_domain"/>
    <property type="match status" value="1"/>
</dbReference>
<dbReference type="GO" id="GO:0046872">
    <property type="term" value="F:metal ion binding"/>
    <property type="evidence" value="ECO:0007669"/>
    <property type="project" value="InterPro"/>
</dbReference>
<dbReference type="InterPro" id="IPR005481">
    <property type="entry name" value="BC-like_N"/>
</dbReference>
<dbReference type="InterPro" id="IPR011054">
    <property type="entry name" value="Rudment_hybrid_motif"/>
</dbReference>
<dbReference type="InterPro" id="IPR011053">
    <property type="entry name" value="Single_hybrid_motif"/>
</dbReference>
<organism evidence="11 12">
    <name type="scientific">Epidermidibacterium keratini</name>
    <dbReference type="NCBI Taxonomy" id="1891644"/>
    <lineage>
        <taxon>Bacteria</taxon>
        <taxon>Bacillati</taxon>
        <taxon>Actinomycetota</taxon>
        <taxon>Actinomycetes</taxon>
        <taxon>Sporichthyales</taxon>
        <taxon>Sporichthyaceae</taxon>
        <taxon>Epidermidibacterium</taxon>
    </lineage>
</organism>
<dbReference type="GO" id="GO:0004075">
    <property type="term" value="F:biotin carboxylase activity"/>
    <property type="evidence" value="ECO:0007669"/>
    <property type="project" value="UniProtKB-EC"/>
</dbReference>
<dbReference type="Gene3D" id="3.30.470.20">
    <property type="entry name" value="ATP-grasp fold, B domain"/>
    <property type="match status" value="1"/>
</dbReference>
<evidence type="ECO:0000256" key="4">
    <source>
        <dbReference type="ARBA" id="ARBA00022741"/>
    </source>
</evidence>
<comment type="cofactor">
    <cofactor evidence="1">
        <name>biotin</name>
        <dbReference type="ChEBI" id="CHEBI:57586"/>
    </cofactor>
</comment>
<dbReference type="PANTHER" id="PTHR18866">
    <property type="entry name" value="CARBOXYLASE:PYRUVATE/ACETYL-COA/PROPIONYL-COA CARBOXYLASE"/>
    <property type="match status" value="1"/>
</dbReference>
<dbReference type="InterPro" id="IPR001882">
    <property type="entry name" value="Biotin_BS"/>
</dbReference>
<dbReference type="Pfam" id="PF21139">
    <property type="entry name" value="BT_MCC_alpha"/>
    <property type="match status" value="1"/>
</dbReference>
<dbReference type="GO" id="GO:0005524">
    <property type="term" value="F:ATP binding"/>
    <property type="evidence" value="ECO:0007669"/>
    <property type="project" value="UniProtKB-UniRule"/>
</dbReference>
<dbReference type="RefSeq" id="WP_159544696.1">
    <property type="nucleotide sequence ID" value="NZ_CP047156.1"/>
</dbReference>
<evidence type="ECO:0000259" key="9">
    <source>
        <dbReference type="PROSITE" id="PS50975"/>
    </source>
</evidence>
<dbReference type="KEGG" id="eke:EK0264_08550"/>
<dbReference type="Pfam" id="PF02785">
    <property type="entry name" value="Biotin_carb_C"/>
    <property type="match status" value="1"/>
</dbReference>
<evidence type="ECO:0000313" key="12">
    <source>
        <dbReference type="Proteomes" id="UP000463857"/>
    </source>
</evidence>
<evidence type="ECO:0000313" key="11">
    <source>
        <dbReference type="EMBL" id="QHC00325.1"/>
    </source>
</evidence>
<dbReference type="EC" id="6.3.4.14" evidence="2"/>
<dbReference type="PROSITE" id="PS50968">
    <property type="entry name" value="BIOTINYL_LIPOYL"/>
    <property type="match status" value="1"/>
</dbReference>
<keyword evidence="4 7" id="KW-0547">Nucleotide-binding</keyword>
<keyword evidence="12" id="KW-1185">Reference proteome</keyword>
<dbReference type="InParanoid" id="A0A7L4YM14"/>
<dbReference type="PROSITE" id="PS00867">
    <property type="entry name" value="CPSASE_2"/>
    <property type="match status" value="1"/>
</dbReference>
<feature type="domain" description="Lipoyl-binding" evidence="8">
    <location>
        <begin position="574"/>
        <end position="649"/>
    </location>
</feature>
<dbReference type="SUPFAM" id="SSF52440">
    <property type="entry name" value="PreATP-grasp domain"/>
    <property type="match status" value="1"/>
</dbReference>
<dbReference type="AlphaFoldDB" id="A0A7L4YM14"/>
<evidence type="ECO:0000259" key="8">
    <source>
        <dbReference type="PROSITE" id="PS50968"/>
    </source>
</evidence>
<dbReference type="Pfam" id="PF02786">
    <property type="entry name" value="CPSase_L_D2"/>
    <property type="match status" value="1"/>
</dbReference>
<evidence type="ECO:0000256" key="3">
    <source>
        <dbReference type="ARBA" id="ARBA00022598"/>
    </source>
</evidence>
<evidence type="ECO:0000256" key="1">
    <source>
        <dbReference type="ARBA" id="ARBA00001953"/>
    </source>
</evidence>
<dbReference type="OrthoDB" id="9760256at2"/>
<evidence type="ECO:0000256" key="5">
    <source>
        <dbReference type="ARBA" id="ARBA00022840"/>
    </source>
</evidence>
<name>A0A7L4YM14_9ACTN</name>
<dbReference type="FunCoup" id="A0A7L4YM14">
    <property type="interactions" value="96"/>
</dbReference>
<sequence length="651" mass="69580">MITRILVANRGEVVSRVARTASSMGITTVGVYADSDAEARYLDDVDIAVALGDDQASSPYLDISKLIDAARRTGADAVHPGYGFLAENADFARAVADAGLTWIGPPPAAIESMGSKIEAKKIAADAGVEVLDGVTVTDDSPAVLDAIRALPLPLLVKPSAGGGGKGMVLVEDHTELERALQSARRGAEAAFGDGALFVEHYFAAPRHVEVQILADSHGRVIALGDRDCSVQRRHQKIVEEAPALPTAPPESREQMQQAAVELARHIGYTGAGTVEFLAFDGGYAFLEMNTRLQVEHAVTEEITGIDLVEWQIRIARGEALDVDPEARGHSIEVRLYAEDPANDYLPSPGVITEWAHTDVPGVRWEEGVETGSRVSTRYDPMIAKIVAYGADRDEAIARLRAALRGLQVSGIKTNRDLLLGVLGDDEFTGGPVGTDFLERRDELLKPEPDTAVVERAAIATAIHRLLLTGSEREVQPFAPVGWRNLPSQDQLTTLRTNGSELVVHARRERDGTWRAGIDGADQRVVVRRHTTEAIALEIDGLRTRFAVADSGQHTTVQTPDGAVEFTALTGIEADEEAGLAGNVLAPLPGLVVSLEVAVGDTVELGDALVVLEAMKMEHRLEATGPGKVTEVLVAVGDSVDYQAPLVVVEED</sequence>
<dbReference type="InterPro" id="IPR005479">
    <property type="entry name" value="CPAse_ATP-bd"/>
</dbReference>
<feature type="domain" description="Biotin carboxylation" evidence="10">
    <location>
        <begin position="1"/>
        <end position="442"/>
    </location>
</feature>
<evidence type="ECO:0000256" key="2">
    <source>
        <dbReference type="ARBA" id="ARBA00013263"/>
    </source>
</evidence>
<feature type="domain" description="ATP-grasp" evidence="9">
    <location>
        <begin position="120"/>
        <end position="316"/>
    </location>
</feature>
<dbReference type="Proteomes" id="UP000463857">
    <property type="component" value="Chromosome"/>
</dbReference>
<dbReference type="PROSITE" id="PS50979">
    <property type="entry name" value="BC"/>
    <property type="match status" value="1"/>
</dbReference>
<dbReference type="Pfam" id="PF00289">
    <property type="entry name" value="Biotin_carb_N"/>
    <property type="match status" value="1"/>
</dbReference>
<keyword evidence="3" id="KW-0436">Ligase</keyword>
<dbReference type="PANTHER" id="PTHR18866:SF33">
    <property type="entry name" value="METHYLCROTONOYL-COA CARBOXYLASE SUBUNIT ALPHA, MITOCHONDRIAL-RELATED"/>
    <property type="match status" value="1"/>
</dbReference>
<dbReference type="FunFam" id="2.40.50.100:FF:000003">
    <property type="entry name" value="Acetyl-CoA carboxylase biotin carboxyl carrier protein"/>
    <property type="match status" value="1"/>
</dbReference>
<dbReference type="SMART" id="SM00878">
    <property type="entry name" value="Biotin_carb_C"/>
    <property type="match status" value="1"/>
</dbReference>
<protein>
    <recommendedName>
        <fullName evidence="2">biotin carboxylase</fullName>
        <ecNumber evidence="2">6.3.4.14</ecNumber>
    </recommendedName>
</protein>
<dbReference type="InterPro" id="IPR000089">
    <property type="entry name" value="Biotin_lipoyl"/>
</dbReference>
<dbReference type="InterPro" id="IPR016185">
    <property type="entry name" value="PreATP-grasp_dom_sf"/>
</dbReference>
<gene>
    <name evidence="11" type="ORF">EK0264_08550</name>
</gene>
<dbReference type="Gene3D" id="2.40.50.100">
    <property type="match status" value="1"/>
</dbReference>
<dbReference type="InterPro" id="IPR011764">
    <property type="entry name" value="Biotin_carboxylation_dom"/>
</dbReference>
<accession>A0A7L4YM14</accession>
<dbReference type="SUPFAM" id="SSF51230">
    <property type="entry name" value="Single hybrid motif"/>
    <property type="match status" value="1"/>
</dbReference>
<dbReference type="SUPFAM" id="SSF56059">
    <property type="entry name" value="Glutathione synthetase ATP-binding domain-like"/>
    <property type="match status" value="1"/>
</dbReference>
<dbReference type="Pfam" id="PF00364">
    <property type="entry name" value="Biotin_lipoyl"/>
    <property type="match status" value="1"/>
</dbReference>
<keyword evidence="5 7" id="KW-0067">ATP-binding</keyword>
<evidence type="ECO:0000256" key="7">
    <source>
        <dbReference type="PROSITE-ProRule" id="PRU00409"/>
    </source>
</evidence>
<proteinExistence type="predicted"/>
<dbReference type="PROSITE" id="PS00188">
    <property type="entry name" value="BIOTIN"/>
    <property type="match status" value="1"/>
</dbReference>
<dbReference type="EMBL" id="CP047156">
    <property type="protein sequence ID" value="QHC00325.1"/>
    <property type="molecule type" value="Genomic_DNA"/>
</dbReference>
<evidence type="ECO:0000256" key="6">
    <source>
        <dbReference type="ARBA" id="ARBA00023267"/>
    </source>
</evidence>
<dbReference type="InterPro" id="IPR048429">
    <property type="entry name" value="MCC_alpha_BT"/>
</dbReference>
<evidence type="ECO:0000259" key="10">
    <source>
        <dbReference type="PROSITE" id="PS50979"/>
    </source>
</evidence>
<dbReference type="InterPro" id="IPR050856">
    <property type="entry name" value="Biotin_carboxylase_complex"/>
</dbReference>
<dbReference type="InterPro" id="IPR005482">
    <property type="entry name" value="Biotin_COase_C"/>
</dbReference>
<dbReference type="InterPro" id="IPR011761">
    <property type="entry name" value="ATP-grasp"/>
</dbReference>
<reference evidence="11 12" key="1">
    <citation type="journal article" date="2018" name="Int. J. Syst. Evol. Microbiol.">
        <title>Epidermidibacterium keratini gen. nov., sp. nov., a member of the family Sporichthyaceae, isolated from keratin epidermis.</title>
        <authorList>
            <person name="Lee D.G."/>
            <person name="Trujillo M.E."/>
            <person name="Kang S."/>
            <person name="Nam J.J."/>
            <person name="Kim Y.J."/>
        </authorList>
    </citation>
    <scope>NUCLEOTIDE SEQUENCE [LARGE SCALE GENOMIC DNA]</scope>
    <source>
        <strain evidence="11 12">EPI-7</strain>
    </source>
</reference>
<keyword evidence="6" id="KW-0092">Biotin</keyword>
<dbReference type="PROSITE" id="PS50975">
    <property type="entry name" value="ATP_GRASP"/>
    <property type="match status" value="1"/>
</dbReference>